<accession>A0AA38YXQ7</accession>
<dbReference type="GO" id="GO:0032259">
    <property type="term" value="P:methylation"/>
    <property type="evidence" value="ECO:0007669"/>
    <property type="project" value="UniProtKB-KW"/>
</dbReference>
<evidence type="ECO:0000256" key="1">
    <source>
        <dbReference type="ARBA" id="ARBA00022603"/>
    </source>
</evidence>
<name>A0AA38YXQ7_VITRO</name>
<dbReference type="AlphaFoldDB" id="A0AA38YXQ7"/>
<reference evidence="5 6" key="1">
    <citation type="journal article" date="2023" name="BMC Biotechnol.">
        <title>Vitis rotundifolia cv Carlos genome sequencing.</title>
        <authorList>
            <person name="Huff M."/>
            <person name="Hulse-Kemp A."/>
            <person name="Scheffler B."/>
            <person name="Youngblood R."/>
            <person name="Simpson S."/>
            <person name="Babiker E."/>
            <person name="Staton M."/>
        </authorList>
    </citation>
    <scope>NUCLEOTIDE SEQUENCE [LARGE SCALE GENOMIC DNA]</scope>
    <source>
        <tissue evidence="5">Leaf</tissue>
    </source>
</reference>
<dbReference type="GO" id="GO:0046976">
    <property type="term" value="F:histone H3K27 methyltransferase activity"/>
    <property type="evidence" value="ECO:0007669"/>
    <property type="project" value="TreeGrafter"/>
</dbReference>
<evidence type="ECO:0000313" key="5">
    <source>
        <dbReference type="EMBL" id="KAJ9678645.1"/>
    </source>
</evidence>
<dbReference type="Pfam" id="PF22936">
    <property type="entry name" value="Pol_BBD"/>
    <property type="match status" value="1"/>
</dbReference>
<dbReference type="GO" id="GO:0003682">
    <property type="term" value="F:chromatin binding"/>
    <property type="evidence" value="ECO:0007669"/>
    <property type="project" value="TreeGrafter"/>
</dbReference>
<keyword evidence="2" id="KW-0808">Transferase</keyword>
<feature type="domain" description="CXC" evidence="4">
    <location>
        <begin position="444"/>
        <end position="544"/>
    </location>
</feature>
<dbReference type="GO" id="GO:0031507">
    <property type="term" value="P:heterochromatin formation"/>
    <property type="evidence" value="ECO:0007669"/>
    <property type="project" value="TreeGrafter"/>
</dbReference>
<keyword evidence="1" id="KW-0489">Methyltransferase</keyword>
<dbReference type="SMART" id="SM01114">
    <property type="entry name" value="CXC"/>
    <property type="match status" value="1"/>
</dbReference>
<dbReference type="InterPro" id="IPR054722">
    <property type="entry name" value="PolX-like_BBD"/>
</dbReference>
<dbReference type="PANTHER" id="PTHR45747">
    <property type="entry name" value="HISTONE-LYSINE N-METHYLTRANSFERASE E(Z)"/>
    <property type="match status" value="1"/>
</dbReference>
<dbReference type="Gene3D" id="2.170.270.10">
    <property type="entry name" value="SET domain"/>
    <property type="match status" value="1"/>
</dbReference>
<gene>
    <name evidence="5" type="ORF">PVL29_020733</name>
</gene>
<dbReference type="Proteomes" id="UP001168098">
    <property type="component" value="Unassembled WGS sequence"/>
</dbReference>
<evidence type="ECO:0000256" key="2">
    <source>
        <dbReference type="ARBA" id="ARBA00022679"/>
    </source>
</evidence>
<proteinExistence type="predicted"/>
<dbReference type="InterPro" id="IPR046341">
    <property type="entry name" value="SET_dom_sf"/>
</dbReference>
<comment type="caution">
    <text evidence="5">The sequence shown here is derived from an EMBL/GenBank/DDBJ whole genome shotgun (WGS) entry which is preliminary data.</text>
</comment>
<protein>
    <recommendedName>
        <fullName evidence="4">CXC domain-containing protein</fullName>
    </recommendedName>
</protein>
<keyword evidence="6" id="KW-1185">Reference proteome</keyword>
<dbReference type="InterPro" id="IPR045318">
    <property type="entry name" value="EZH1/2-like"/>
</dbReference>
<dbReference type="PROSITE" id="PS51633">
    <property type="entry name" value="CXC"/>
    <property type="match status" value="1"/>
</dbReference>
<dbReference type="InterPro" id="IPR033467">
    <property type="entry name" value="Tesmin/TSO1-like_CXC"/>
</dbReference>
<evidence type="ECO:0000256" key="3">
    <source>
        <dbReference type="ARBA" id="ARBA00022691"/>
    </source>
</evidence>
<evidence type="ECO:0000313" key="6">
    <source>
        <dbReference type="Proteomes" id="UP001168098"/>
    </source>
</evidence>
<evidence type="ECO:0000259" key="4">
    <source>
        <dbReference type="PROSITE" id="PS51633"/>
    </source>
</evidence>
<dbReference type="InterPro" id="IPR041355">
    <property type="entry name" value="Pre-SET_CXC"/>
</dbReference>
<dbReference type="SUPFAM" id="SSF82199">
    <property type="entry name" value="SET domain"/>
    <property type="match status" value="1"/>
</dbReference>
<keyword evidence="3" id="KW-0949">S-adenosyl-L-methionine</keyword>
<dbReference type="PANTHER" id="PTHR45747:SF14">
    <property type="entry name" value="HISTONE-LYSINE N-METHYLTRANSFERASE EZA1"/>
    <property type="match status" value="1"/>
</dbReference>
<dbReference type="GO" id="GO:0005634">
    <property type="term" value="C:nucleus"/>
    <property type="evidence" value="ECO:0007669"/>
    <property type="project" value="TreeGrafter"/>
</dbReference>
<organism evidence="5 6">
    <name type="scientific">Vitis rotundifolia</name>
    <name type="common">Muscadine grape</name>
    <dbReference type="NCBI Taxonomy" id="103349"/>
    <lineage>
        <taxon>Eukaryota</taxon>
        <taxon>Viridiplantae</taxon>
        <taxon>Streptophyta</taxon>
        <taxon>Embryophyta</taxon>
        <taxon>Tracheophyta</taxon>
        <taxon>Spermatophyta</taxon>
        <taxon>Magnoliopsida</taxon>
        <taxon>eudicotyledons</taxon>
        <taxon>Gunneridae</taxon>
        <taxon>Pentapetalae</taxon>
        <taxon>rosids</taxon>
        <taxon>Vitales</taxon>
        <taxon>Vitaceae</taxon>
        <taxon>Viteae</taxon>
        <taxon>Vitis</taxon>
    </lineage>
</organism>
<dbReference type="EMBL" id="JARBHA010000016">
    <property type="protein sequence ID" value="KAJ9678645.1"/>
    <property type="molecule type" value="Genomic_DNA"/>
</dbReference>
<dbReference type="InterPro" id="IPR026489">
    <property type="entry name" value="CXC_dom"/>
</dbReference>
<sequence>MHFSGGCRSSEVSTTEEAFEVNLAVSIVPWDLQDPSIGVGEPESEPGRVRTLIEILNSASTSLSSTSMELNIRTSTFHIRSLKANSMAKVIKLILRIKDLGNILESSLYPSCRLELLNSSTLCCFLRVAVEELQDEQLLVVSCFATSSSLETWLIDSGCTNHMTYDQGLFKELDKTITSKIRIGNGAYLAVKGKGTVEIEGHTGLKLISNVLYVPEINQNMLSVGQLLEKGYKVLFEDNHCMIADAQGREVFIVQMKGKSFVLDVVIVTSEGQPVLDNISNDKNKYLEIGIPNKKELQTTTNCALNESVEHKLNKVICLSHVSSDEIEDNNGDEVDVVKETPGLKQSSKSSGVEGILSSCEWKPFEKELYLKGIEIYGRNSCLIARNLLSGLKTCIEVSSYMYDDGSAMLHRSAIVPSSFLEDNGRGNTDYTEQEMPTRSRLFCRRGRTRKLKYSWKSVGHPSIWKRIYTPYGCLSMCGKECPCQSNGTCCEKYCGGCHCANSQCRSRQCPCFAAGREYDPDVCRNCWVRILLAKSDVAGWEAFLKNSINKNDYLGEYTGEFISHREADKRGKIYDRANSSFLFDLND</sequence>
<dbReference type="Pfam" id="PF18264">
    <property type="entry name" value="preSET_CXC"/>
    <property type="match status" value="1"/>
</dbReference>